<organism evidence="2 3">
    <name type="scientific">Colwellia asteriadis</name>
    <dbReference type="NCBI Taxonomy" id="517723"/>
    <lineage>
        <taxon>Bacteria</taxon>
        <taxon>Pseudomonadati</taxon>
        <taxon>Pseudomonadota</taxon>
        <taxon>Gammaproteobacteria</taxon>
        <taxon>Alteromonadales</taxon>
        <taxon>Colwelliaceae</taxon>
        <taxon>Colwellia</taxon>
    </lineage>
</organism>
<keyword evidence="1" id="KW-1133">Transmembrane helix</keyword>
<keyword evidence="1" id="KW-0812">Transmembrane</keyword>
<dbReference type="RefSeq" id="WP_343817221.1">
    <property type="nucleotide sequence ID" value="NZ_BAAAFA010000006.1"/>
</dbReference>
<feature type="transmembrane region" description="Helical" evidence="1">
    <location>
        <begin position="93"/>
        <end position="112"/>
    </location>
</feature>
<evidence type="ECO:0008006" key="4">
    <source>
        <dbReference type="Google" id="ProtNLM"/>
    </source>
</evidence>
<feature type="transmembrane region" description="Helical" evidence="1">
    <location>
        <begin position="58"/>
        <end position="87"/>
    </location>
</feature>
<comment type="caution">
    <text evidence="2">The sequence shown here is derived from an EMBL/GenBank/DDBJ whole genome shotgun (WGS) entry which is preliminary data.</text>
</comment>
<name>A0ABP3WG94_9GAMM</name>
<evidence type="ECO:0000313" key="2">
    <source>
        <dbReference type="EMBL" id="GAA0817450.1"/>
    </source>
</evidence>
<gene>
    <name evidence="2" type="ORF">GCM10009111_18680</name>
</gene>
<reference evidence="3" key="1">
    <citation type="journal article" date="2019" name="Int. J. Syst. Evol. Microbiol.">
        <title>The Global Catalogue of Microorganisms (GCM) 10K type strain sequencing project: providing services to taxonomists for standard genome sequencing and annotation.</title>
        <authorList>
            <consortium name="The Broad Institute Genomics Platform"/>
            <consortium name="The Broad Institute Genome Sequencing Center for Infectious Disease"/>
            <person name="Wu L."/>
            <person name="Ma J."/>
        </authorList>
    </citation>
    <scope>NUCLEOTIDE SEQUENCE [LARGE SCALE GENOMIC DNA]</scope>
    <source>
        <strain evidence="3">JCM 15608</strain>
    </source>
</reference>
<dbReference type="Proteomes" id="UP001500021">
    <property type="component" value="Unassembled WGS sequence"/>
</dbReference>
<protein>
    <recommendedName>
        <fullName evidence="4">Transmembrane protein</fullName>
    </recommendedName>
</protein>
<proteinExistence type="predicted"/>
<sequence>MTSPQDAEKNTQQSIDMGAQLNALPELGSRLLLGYQQSFSAFFSLLQAKAKANIKMLIAIMALVTSAVFLLCAVWISIQAMIVYGLIHLGLPTLMAAIMVLTLNLFVIYYLLTTAISLFDITYDEFIHGFFTDK</sequence>
<keyword evidence="1" id="KW-0472">Membrane</keyword>
<evidence type="ECO:0000256" key="1">
    <source>
        <dbReference type="SAM" id="Phobius"/>
    </source>
</evidence>
<evidence type="ECO:0000313" key="3">
    <source>
        <dbReference type="Proteomes" id="UP001500021"/>
    </source>
</evidence>
<accession>A0ABP3WG94</accession>
<dbReference type="EMBL" id="BAAAFA010000006">
    <property type="protein sequence ID" value="GAA0817450.1"/>
    <property type="molecule type" value="Genomic_DNA"/>
</dbReference>
<keyword evidence="3" id="KW-1185">Reference proteome</keyword>